<evidence type="ECO:0000313" key="2">
    <source>
        <dbReference type="EMBL" id="GGH93656.1"/>
    </source>
</evidence>
<gene>
    <name evidence="3" type="ORF">FF098_002970</name>
    <name evidence="2" type="ORF">GCM10011355_06010</name>
</gene>
<reference evidence="2" key="1">
    <citation type="journal article" date="2014" name="Int. J. Syst. Evol. Microbiol.">
        <title>Complete genome sequence of Corynebacterium casei LMG S-19264T (=DSM 44701T), isolated from a smear-ripened cheese.</title>
        <authorList>
            <consortium name="US DOE Joint Genome Institute (JGI-PGF)"/>
            <person name="Walter F."/>
            <person name="Albersmeier A."/>
            <person name="Kalinowski J."/>
            <person name="Ruckert C."/>
        </authorList>
    </citation>
    <scope>NUCLEOTIDE SEQUENCE</scope>
    <source>
        <strain evidence="2">CGMCC 1.14984</strain>
    </source>
</reference>
<reference evidence="3 5" key="2">
    <citation type="submission" date="2020-02" db="EMBL/GenBank/DDBJ databases">
        <title>Genome sequence of Parvularcula flava strain NH6-79.</title>
        <authorList>
            <person name="Abdul Karim M.H."/>
            <person name="Lam M.Q."/>
            <person name="Chen S.J."/>
            <person name="Yahya A."/>
            <person name="Shahir S."/>
            <person name="Shamsir M.S."/>
            <person name="Chong C.S."/>
        </authorList>
    </citation>
    <scope>NUCLEOTIDE SEQUENCE [LARGE SCALE GENOMIC DNA]</scope>
    <source>
        <strain evidence="3 5">NH6-79</strain>
    </source>
</reference>
<dbReference type="Proteomes" id="UP000621856">
    <property type="component" value="Unassembled WGS sequence"/>
</dbReference>
<evidence type="ECO:0000256" key="1">
    <source>
        <dbReference type="SAM" id="SignalP"/>
    </source>
</evidence>
<dbReference type="PROSITE" id="PS51257">
    <property type="entry name" value="PROKAR_LIPOPROTEIN"/>
    <property type="match status" value="1"/>
</dbReference>
<evidence type="ECO:0000313" key="4">
    <source>
        <dbReference type="Proteomes" id="UP000621856"/>
    </source>
</evidence>
<evidence type="ECO:0000313" key="3">
    <source>
        <dbReference type="EMBL" id="NHK26868.1"/>
    </source>
</evidence>
<sequence>MKKDRPTKPFTATALVAGALGLFSLGACKLQGSAAEGPPADAAVSEAQTVSSYFSIYAYGPTKVMYPVEGQKAALLLEFPNESKSISASGKLFVFAEDASEDMIQVWWNNQYSDALFPNVAKPVETITLGNRLEIVSAEMTGTERPREDQSYDVMAVTYRIANVPTERFTLEGFEGETTVYVMMEGKRP</sequence>
<reference evidence="2" key="3">
    <citation type="submission" date="2020-09" db="EMBL/GenBank/DDBJ databases">
        <authorList>
            <person name="Sun Q."/>
            <person name="Zhou Y."/>
        </authorList>
    </citation>
    <scope>NUCLEOTIDE SEQUENCE</scope>
    <source>
        <strain evidence="2">CGMCC 1.14984</strain>
    </source>
</reference>
<feature type="chain" id="PRO_5035182601" evidence="1">
    <location>
        <begin position="30"/>
        <end position="189"/>
    </location>
</feature>
<comment type="caution">
    <text evidence="2">The sequence shown here is derived from an EMBL/GenBank/DDBJ whole genome shotgun (WGS) entry which is preliminary data.</text>
</comment>
<dbReference type="Proteomes" id="UP000818603">
    <property type="component" value="Unassembled WGS sequence"/>
</dbReference>
<accession>A0A8J3A0M3</accession>
<proteinExistence type="predicted"/>
<dbReference type="EMBL" id="BMGZ01000001">
    <property type="protein sequence ID" value="GGH93656.1"/>
    <property type="molecule type" value="Genomic_DNA"/>
</dbReference>
<name>A0A8J3A0M3_9PROT</name>
<feature type="signal peptide" evidence="1">
    <location>
        <begin position="1"/>
        <end position="29"/>
    </location>
</feature>
<dbReference type="RefSeq" id="WP_155137148.1">
    <property type="nucleotide sequence ID" value="NZ_BMGZ01000001.1"/>
</dbReference>
<protein>
    <submittedName>
        <fullName evidence="2">Uncharacterized protein</fullName>
    </submittedName>
</protein>
<dbReference type="AlphaFoldDB" id="A0A8J3A0M3"/>
<organism evidence="2 4">
    <name type="scientific">Aquisalinus luteolus</name>
    <dbReference type="NCBI Taxonomy" id="1566827"/>
    <lineage>
        <taxon>Bacteria</taxon>
        <taxon>Pseudomonadati</taxon>
        <taxon>Pseudomonadota</taxon>
        <taxon>Alphaproteobacteria</taxon>
        <taxon>Parvularculales</taxon>
        <taxon>Parvularculaceae</taxon>
        <taxon>Aquisalinus</taxon>
    </lineage>
</organism>
<evidence type="ECO:0000313" key="5">
    <source>
        <dbReference type="Proteomes" id="UP000818603"/>
    </source>
</evidence>
<dbReference type="EMBL" id="VCJR02000001">
    <property type="protein sequence ID" value="NHK26868.1"/>
    <property type="molecule type" value="Genomic_DNA"/>
</dbReference>
<keyword evidence="5" id="KW-1185">Reference proteome</keyword>
<keyword evidence="1" id="KW-0732">Signal</keyword>